<dbReference type="SUPFAM" id="SSF54001">
    <property type="entry name" value="Cysteine proteinases"/>
    <property type="match status" value="2"/>
</dbReference>
<accession>A0A4T0IZZ5</accession>
<comment type="subcellular location">
    <subcellularLocation>
        <location evidence="11">Nucleus</location>
    </subcellularLocation>
    <subcellularLocation>
        <location evidence="11">Cytoplasm</location>
    </subcellularLocation>
    <subcellularLocation>
        <location evidence="1">Preautophagosomal structure</location>
    </subcellularLocation>
</comment>
<dbReference type="GO" id="GO:0005634">
    <property type="term" value="C:nucleus"/>
    <property type="evidence" value="ECO:0007669"/>
    <property type="project" value="UniProtKB-SubCell"/>
</dbReference>
<dbReference type="Proteomes" id="UP000310689">
    <property type="component" value="Unassembled WGS sequence"/>
</dbReference>
<dbReference type="Pfam" id="PF03416">
    <property type="entry name" value="Peptidase_C54"/>
    <property type="match status" value="2"/>
</dbReference>
<evidence type="ECO:0000256" key="12">
    <source>
        <dbReference type="SAM" id="MobiDB-lite"/>
    </source>
</evidence>
<feature type="compositionally biased region" description="Polar residues" evidence="12">
    <location>
        <begin position="250"/>
        <end position="270"/>
    </location>
</feature>
<name>A0A4T0IZZ5_WALIC</name>
<dbReference type="InterPro" id="IPR021487">
    <property type="entry name" value="DUF3140"/>
</dbReference>
<keyword evidence="3" id="KW-0813">Transport</keyword>
<evidence type="ECO:0000256" key="11">
    <source>
        <dbReference type="RuleBase" id="RU363115"/>
    </source>
</evidence>
<evidence type="ECO:0000256" key="8">
    <source>
        <dbReference type="ARBA" id="ARBA00022927"/>
    </source>
</evidence>
<feature type="region of interest" description="Disordered" evidence="12">
    <location>
        <begin position="345"/>
        <end position="380"/>
    </location>
</feature>
<reference evidence="14 15" key="1">
    <citation type="submission" date="2019-03" db="EMBL/GenBank/DDBJ databases">
        <title>Sequencing 23 genomes of Wallemia ichthyophaga.</title>
        <authorList>
            <person name="Gostincar C."/>
        </authorList>
    </citation>
    <scope>NUCLEOTIDE SEQUENCE [LARGE SCALE GENOMIC DNA]</scope>
    <source>
        <strain evidence="14 15">EXF-6200</strain>
    </source>
</reference>
<feature type="region of interest" description="Disordered" evidence="12">
    <location>
        <begin position="152"/>
        <end position="272"/>
    </location>
</feature>
<evidence type="ECO:0000256" key="2">
    <source>
        <dbReference type="ARBA" id="ARBA00010958"/>
    </source>
</evidence>
<dbReference type="Pfam" id="PF11338">
    <property type="entry name" value="DUF3140"/>
    <property type="match status" value="1"/>
</dbReference>
<dbReference type="GO" id="GO:0035973">
    <property type="term" value="P:aggrephagy"/>
    <property type="evidence" value="ECO:0007669"/>
    <property type="project" value="TreeGrafter"/>
</dbReference>
<protein>
    <recommendedName>
        <fullName evidence="11">Cysteine protease</fullName>
        <ecNumber evidence="11">3.4.22.-</ecNumber>
    </recommendedName>
</protein>
<feature type="compositionally biased region" description="Acidic residues" evidence="12">
    <location>
        <begin position="610"/>
        <end position="631"/>
    </location>
</feature>
<feature type="region of interest" description="Disordered" evidence="12">
    <location>
        <begin position="543"/>
        <end position="709"/>
    </location>
</feature>
<dbReference type="GO" id="GO:0016485">
    <property type="term" value="P:protein processing"/>
    <property type="evidence" value="ECO:0007669"/>
    <property type="project" value="TreeGrafter"/>
</dbReference>
<feature type="compositionally biased region" description="Low complexity" evidence="12">
    <location>
        <begin position="154"/>
        <end position="186"/>
    </location>
</feature>
<evidence type="ECO:0000256" key="6">
    <source>
        <dbReference type="ARBA" id="ARBA00022801"/>
    </source>
</evidence>
<dbReference type="GO" id="GO:0015031">
    <property type="term" value="P:protein transport"/>
    <property type="evidence" value="ECO:0007669"/>
    <property type="project" value="UniProtKB-KW"/>
</dbReference>
<dbReference type="GO" id="GO:0000423">
    <property type="term" value="P:mitophagy"/>
    <property type="evidence" value="ECO:0007669"/>
    <property type="project" value="TreeGrafter"/>
</dbReference>
<keyword evidence="7" id="KW-0788">Thiol protease</keyword>
<dbReference type="GO" id="GO:0000045">
    <property type="term" value="P:autophagosome assembly"/>
    <property type="evidence" value="ECO:0007669"/>
    <property type="project" value="TreeGrafter"/>
</dbReference>
<evidence type="ECO:0000313" key="15">
    <source>
        <dbReference type="Proteomes" id="UP000310689"/>
    </source>
</evidence>
<proteinExistence type="inferred from homology"/>
<evidence type="ECO:0000256" key="5">
    <source>
        <dbReference type="ARBA" id="ARBA00022670"/>
    </source>
</evidence>
<dbReference type="InterPro" id="IPR046792">
    <property type="entry name" value="Peptidase_C54_cat"/>
</dbReference>
<dbReference type="EMBL" id="SPOI01000144">
    <property type="protein sequence ID" value="TIB35698.1"/>
    <property type="molecule type" value="Genomic_DNA"/>
</dbReference>
<evidence type="ECO:0000256" key="3">
    <source>
        <dbReference type="ARBA" id="ARBA00022448"/>
    </source>
</evidence>
<dbReference type="InterPro" id="IPR038765">
    <property type="entry name" value="Papain-like_cys_pep_sf"/>
</dbReference>
<feature type="domain" description="Peptidase C54 catalytic" evidence="13">
    <location>
        <begin position="288"/>
        <end position="331"/>
    </location>
</feature>
<dbReference type="GO" id="GO:0000407">
    <property type="term" value="C:phagophore assembly site"/>
    <property type="evidence" value="ECO:0007669"/>
    <property type="project" value="UniProtKB-SubCell"/>
</dbReference>
<comment type="similarity">
    <text evidence="2 11">Belongs to the peptidase C54 family.</text>
</comment>
<evidence type="ECO:0000256" key="1">
    <source>
        <dbReference type="ARBA" id="ARBA00004329"/>
    </source>
</evidence>
<keyword evidence="8" id="KW-0653">Protein transport</keyword>
<feature type="compositionally biased region" description="Basic residues" evidence="12">
    <location>
        <begin position="187"/>
        <end position="198"/>
    </location>
</feature>
<keyword evidence="6 11" id="KW-0378">Hydrolase</keyword>
<evidence type="ECO:0000256" key="10">
    <source>
        <dbReference type="ARBA" id="ARBA00029362"/>
    </source>
</evidence>
<dbReference type="PANTHER" id="PTHR22624">
    <property type="entry name" value="CYSTEINE PROTEASE ATG4"/>
    <property type="match status" value="1"/>
</dbReference>
<evidence type="ECO:0000256" key="7">
    <source>
        <dbReference type="ARBA" id="ARBA00022807"/>
    </source>
</evidence>
<keyword evidence="5 11" id="KW-0645">Protease</keyword>
<dbReference type="GO" id="GO:0019786">
    <property type="term" value="F:protein-phosphatidylethanolamide deconjugating activity"/>
    <property type="evidence" value="ECO:0007669"/>
    <property type="project" value="InterPro"/>
</dbReference>
<dbReference type="PANTHER" id="PTHR22624:SF49">
    <property type="entry name" value="CYSTEINE PROTEASE"/>
    <property type="match status" value="1"/>
</dbReference>
<evidence type="ECO:0000313" key="14">
    <source>
        <dbReference type="EMBL" id="TIB35698.1"/>
    </source>
</evidence>
<feature type="compositionally biased region" description="Low complexity" evidence="12">
    <location>
        <begin position="231"/>
        <end position="241"/>
    </location>
</feature>
<evidence type="ECO:0000256" key="9">
    <source>
        <dbReference type="ARBA" id="ARBA00023006"/>
    </source>
</evidence>
<keyword evidence="9" id="KW-0072">Autophagy</keyword>
<gene>
    <name evidence="14" type="ORF">E3P86_02651</name>
</gene>
<keyword evidence="11" id="KW-0539">Nucleus</keyword>
<dbReference type="AlphaFoldDB" id="A0A4T0IZZ5"/>
<evidence type="ECO:0000256" key="4">
    <source>
        <dbReference type="ARBA" id="ARBA00022490"/>
    </source>
</evidence>
<sequence>MAVVGKSLGKEIGEWFGPSTAALTIRHLVNKQHDVDLSVSVASDSVIYKSDVYQASGASTEWGHKPVLILVGIRLGLDGVHPRYYETLKAFLRIKSCVGIAGGRPSSSYYFFGYQSDSLFYVDPHMIKPAMTTRVPPSEAELKTEIESLLRCNSASSGSTSGSTSTSDKQPGTKSTPSTPNTTPTKHLSKNGHRRRKTSMMLGGVTNKNRRRSSSSATLGEEGEIEDCLPSSSSQSSQDDSVGWKKLSHFPSTSSHSVPQTIPESSSSSFIKDIPNLDELSDKWYIDTYSGSTISSYFCDKPRKMNMNQMDPSMLLGFVVRDGEEFDRFVREVRELPQQIFSVTDAPRSFGDDEDVQSISSSSSSSNVGASMAQAQDEEWSNIRKESMEEEGAELVDRMKLSDRGTSLLATVTNKEKEKEKMSKPNEQVIEEFNKIVNITVEELESFLNTEESKNAGWGEGDESVGHNSGRHIVDILTKNPEKKPESYDEGMLEHMRKVVAYCNRHIAGEMPSLESKSLDEIKHSKSYLSLKNWGHDVLKYLQKEDKPAEEDKEKPADDEKREDGTAEGEKQAEKQDDAPASAEEEKKQEDAPAAEDKQENGHEEPAQEEKEEQPADEAEDKSDDKADDTEQLAAEEAADVPDAAQAGDDAPADEELEDNAEKRGADASEQESPQKAQKTDKSESAPTRRSARAAKQVKSYNEDEEDDE</sequence>
<comment type="function">
    <text evidence="11">Required for selective autophagic degradation of the nucleus (nucleophagy) as well as for mitophagy which contributes to regulate mitochondrial quantity and quality by eliminating the mitochondria to a basal level to fulfill cellular energy requirements and preventing excess ROS production.</text>
</comment>
<comment type="catalytic activity">
    <reaction evidence="10">
        <text>[protein]-C-terminal L-amino acid-glycyl-phosphatidylethanolamide + H2O = [protein]-C-terminal L-amino acid-glycine + a 1,2-diacyl-sn-glycero-3-phosphoethanolamine</text>
        <dbReference type="Rhea" id="RHEA:67548"/>
        <dbReference type="Rhea" id="RHEA-COMP:17323"/>
        <dbReference type="Rhea" id="RHEA-COMP:17324"/>
        <dbReference type="ChEBI" id="CHEBI:15377"/>
        <dbReference type="ChEBI" id="CHEBI:64612"/>
        <dbReference type="ChEBI" id="CHEBI:172940"/>
        <dbReference type="ChEBI" id="CHEBI:172941"/>
    </reaction>
    <physiologicalReaction direction="left-to-right" evidence="10">
        <dbReference type="Rhea" id="RHEA:67549"/>
    </physiologicalReaction>
</comment>
<dbReference type="EC" id="3.4.22.-" evidence="11"/>
<organism evidence="14 15">
    <name type="scientific">Wallemia ichthyophaga</name>
    <dbReference type="NCBI Taxonomy" id="245174"/>
    <lineage>
        <taxon>Eukaryota</taxon>
        <taxon>Fungi</taxon>
        <taxon>Dikarya</taxon>
        <taxon>Basidiomycota</taxon>
        <taxon>Wallemiomycotina</taxon>
        <taxon>Wallemiomycetes</taxon>
        <taxon>Wallemiales</taxon>
        <taxon>Wallemiaceae</taxon>
        <taxon>Wallemia</taxon>
    </lineage>
</organism>
<dbReference type="GO" id="GO:0034727">
    <property type="term" value="P:piecemeal microautophagy of the nucleus"/>
    <property type="evidence" value="ECO:0007669"/>
    <property type="project" value="TreeGrafter"/>
</dbReference>
<evidence type="ECO:0000259" key="13">
    <source>
        <dbReference type="Pfam" id="PF03416"/>
    </source>
</evidence>
<keyword evidence="4 11" id="KW-0963">Cytoplasm</keyword>
<dbReference type="InterPro" id="IPR005078">
    <property type="entry name" value="Peptidase_C54"/>
</dbReference>
<comment type="caution">
    <text evidence="14">The sequence shown here is derived from an EMBL/GenBank/DDBJ whole genome shotgun (WGS) entry which is preliminary data.</text>
</comment>
<dbReference type="GO" id="GO:0004197">
    <property type="term" value="F:cysteine-type endopeptidase activity"/>
    <property type="evidence" value="ECO:0007669"/>
    <property type="project" value="TreeGrafter"/>
</dbReference>
<feature type="compositionally biased region" description="Basic and acidic residues" evidence="12">
    <location>
        <begin position="543"/>
        <end position="609"/>
    </location>
</feature>
<feature type="compositionally biased region" description="Low complexity" evidence="12">
    <location>
        <begin position="641"/>
        <end position="650"/>
    </location>
</feature>
<feature type="domain" description="Peptidase C54 catalytic" evidence="13">
    <location>
        <begin position="2"/>
        <end position="144"/>
    </location>
</feature>